<keyword evidence="2" id="KW-0238">DNA-binding</keyword>
<proteinExistence type="predicted"/>
<dbReference type="InterPro" id="IPR046348">
    <property type="entry name" value="SIS_dom_sf"/>
</dbReference>
<dbReference type="InterPro" id="IPR036388">
    <property type="entry name" value="WH-like_DNA-bd_sf"/>
</dbReference>
<dbReference type="PANTHER" id="PTHR30514">
    <property type="entry name" value="GLUCOKINASE"/>
    <property type="match status" value="1"/>
</dbReference>
<dbReference type="InterPro" id="IPR009057">
    <property type="entry name" value="Homeodomain-like_sf"/>
</dbReference>
<dbReference type="PANTHER" id="PTHR30514:SF17">
    <property type="entry name" value="HTH-TYPE TRANSCRIPTIONAL REGULATOR MURR"/>
    <property type="match status" value="1"/>
</dbReference>
<dbReference type="PROSITE" id="PS51464">
    <property type="entry name" value="SIS"/>
    <property type="match status" value="1"/>
</dbReference>
<gene>
    <name evidence="6" type="ORF">PRUB_a2578</name>
</gene>
<keyword evidence="3" id="KW-0804">Transcription</keyword>
<dbReference type="InterPro" id="IPR035472">
    <property type="entry name" value="RpiR-like_SIS"/>
</dbReference>
<reference evidence="6 7" key="1">
    <citation type="journal article" date="2012" name="J. Bacteriol.">
        <title>Genome sequence of the cycloprodigiosin-producing bacterial strain Pseudoalteromonas rubra ATCC 29570(T).</title>
        <authorList>
            <person name="Xie B.B."/>
            <person name="Shu Y.L."/>
            <person name="Qin Q.L."/>
            <person name="Rong J.C."/>
            <person name="Zhang X.Y."/>
            <person name="Chen X.L."/>
            <person name="Zhou B.C."/>
            <person name="Zhang Y.Z."/>
        </authorList>
    </citation>
    <scope>NUCLEOTIDE SEQUENCE [LARGE SCALE GENOMIC DNA]</scope>
    <source>
        <strain evidence="6 7">DSM 6842</strain>
    </source>
</reference>
<dbReference type="EMBL" id="AHCD03000027">
    <property type="protein sequence ID" value="KAF7788027.1"/>
    <property type="molecule type" value="Genomic_DNA"/>
</dbReference>
<organism evidence="6 7">
    <name type="scientific">Pseudoalteromonas rubra</name>
    <dbReference type="NCBI Taxonomy" id="43658"/>
    <lineage>
        <taxon>Bacteria</taxon>
        <taxon>Pseudomonadati</taxon>
        <taxon>Pseudomonadota</taxon>
        <taxon>Gammaproteobacteria</taxon>
        <taxon>Alteromonadales</taxon>
        <taxon>Pseudoalteromonadaceae</taxon>
        <taxon>Pseudoalteromonas</taxon>
    </lineage>
</organism>
<dbReference type="GO" id="GO:0003677">
    <property type="term" value="F:DNA binding"/>
    <property type="evidence" value="ECO:0007669"/>
    <property type="project" value="UniProtKB-KW"/>
</dbReference>
<dbReference type="GO" id="GO:0097367">
    <property type="term" value="F:carbohydrate derivative binding"/>
    <property type="evidence" value="ECO:0007669"/>
    <property type="project" value="InterPro"/>
</dbReference>
<dbReference type="Gene3D" id="3.40.50.10490">
    <property type="entry name" value="Glucose-6-phosphate isomerase like protein, domain 1"/>
    <property type="match status" value="1"/>
</dbReference>
<dbReference type="SUPFAM" id="SSF53697">
    <property type="entry name" value="SIS domain"/>
    <property type="match status" value="1"/>
</dbReference>
<dbReference type="Pfam" id="PF01380">
    <property type="entry name" value="SIS"/>
    <property type="match status" value="1"/>
</dbReference>
<dbReference type="Gene3D" id="1.10.10.10">
    <property type="entry name" value="Winged helix-like DNA-binding domain superfamily/Winged helix DNA-binding domain"/>
    <property type="match status" value="1"/>
</dbReference>
<dbReference type="PROSITE" id="PS51071">
    <property type="entry name" value="HTH_RPIR"/>
    <property type="match status" value="1"/>
</dbReference>
<dbReference type="GO" id="GO:1901135">
    <property type="term" value="P:carbohydrate derivative metabolic process"/>
    <property type="evidence" value="ECO:0007669"/>
    <property type="project" value="InterPro"/>
</dbReference>
<evidence type="ECO:0000256" key="2">
    <source>
        <dbReference type="ARBA" id="ARBA00023125"/>
    </source>
</evidence>
<dbReference type="InterPro" id="IPR047640">
    <property type="entry name" value="RpiR-like"/>
</dbReference>
<comment type="caution">
    <text evidence="6">The sequence shown here is derived from an EMBL/GenBank/DDBJ whole genome shotgun (WGS) entry which is preliminary data.</text>
</comment>
<evidence type="ECO:0000313" key="6">
    <source>
        <dbReference type="EMBL" id="KAF7788027.1"/>
    </source>
</evidence>
<evidence type="ECO:0000256" key="1">
    <source>
        <dbReference type="ARBA" id="ARBA00023015"/>
    </source>
</evidence>
<evidence type="ECO:0000256" key="3">
    <source>
        <dbReference type="ARBA" id="ARBA00023163"/>
    </source>
</evidence>
<name>A0A8T0CB96_9GAMM</name>
<evidence type="ECO:0000259" key="4">
    <source>
        <dbReference type="PROSITE" id="PS51071"/>
    </source>
</evidence>
<feature type="domain" description="SIS" evidence="5">
    <location>
        <begin position="127"/>
        <end position="264"/>
    </location>
</feature>
<dbReference type="GO" id="GO:0003700">
    <property type="term" value="F:DNA-binding transcription factor activity"/>
    <property type="evidence" value="ECO:0007669"/>
    <property type="project" value="InterPro"/>
</dbReference>
<feature type="domain" description="HTH rpiR-type" evidence="4">
    <location>
        <begin position="4"/>
        <end position="80"/>
    </location>
</feature>
<dbReference type="CDD" id="cd05013">
    <property type="entry name" value="SIS_RpiR"/>
    <property type="match status" value="1"/>
</dbReference>
<evidence type="ECO:0000313" key="7">
    <source>
        <dbReference type="Proteomes" id="UP000016480"/>
    </source>
</evidence>
<dbReference type="SUPFAM" id="SSF46689">
    <property type="entry name" value="Homeodomain-like"/>
    <property type="match status" value="1"/>
</dbReference>
<accession>A0A8T0CB96</accession>
<dbReference type="InterPro" id="IPR000281">
    <property type="entry name" value="HTH_RpiR"/>
</dbReference>
<keyword evidence="1" id="KW-0805">Transcription regulation</keyword>
<dbReference type="Proteomes" id="UP000016480">
    <property type="component" value="Unassembled WGS sequence"/>
</dbReference>
<sequence>MKRMSTFIKIKALRPTLSQSEAKLADFTLSSGTQIRTLSSIELAKAAGVSQSSVVKFAQKLGYRGFPAFKLAVVDALNEQTSDQASRSTQFEQNDSLADISEKLIANQHKTLSATQKLNNGSEFERTVQALKAARKVLICAKGASWSVAQDFAFKLQKVGISAVCHSDEYNAASYVASMGKEDLLVVISNSGQTKTLLKLAEQAKRNECRLFAITRYGDSQLSEMAEHVLFTVQEAEPVNHSAILTRASQCYLIDTLFVALAQSNLHWQRRVERANDNMRAIFND</sequence>
<evidence type="ECO:0008006" key="8">
    <source>
        <dbReference type="Google" id="ProtNLM"/>
    </source>
</evidence>
<dbReference type="InterPro" id="IPR001347">
    <property type="entry name" value="SIS_dom"/>
</dbReference>
<protein>
    <recommendedName>
        <fullName evidence="8">RpiR family transcriptional regulator</fullName>
    </recommendedName>
</protein>
<dbReference type="AlphaFoldDB" id="A0A8T0CB96"/>
<dbReference type="Pfam" id="PF01418">
    <property type="entry name" value="HTH_6"/>
    <property type="match status" value="1"/>
</dbReference>
<evidence type="ECO:0000259" key="5">
    <source>
        <dbReference type="PROSITE" id="PS51464"/>
    </source>
</evidence>